<dbReference type="EMBL" id="CAMXCT030006608">
    <property type="protein sequence ID" value="CAL4804196.1"/>
    <property type="molecule type" value="Genomic_DNA"/>
</dbReference>
<keyword evidence="6" id="KW-0645">Protease</keyword>
<evidence type="ECO:0000256" key="1">
    <source>
        <dbReference type="SAM" id="Coils"/>
    </source>
</evidence>
<evidence type="ECO:0000259" key="3">
    <source>
        <dbReference type="Pfam" id="PF07727"/>
    </source>
</evidence>
<keyword evidence="6" id="KW-0378">Hydrolase</keyword>
<evidence type="ECO:0000313" key="5">
    <source>
        <dbReference type="EMBL" id="CAL1170259.1"/>
    </source>
</evidence>
<dbReference type="EMBL" id="CAMXCT020006608">
    <property type="protein sequence ID" value="CAL1170259.1"/>
    <property type="molecule type" value="Genomic_DNA"/>
</dbReference>
<evidence type="ECO:0000313" key="6">
    <source>
        <dbReference type="EMBL" id="CAL4804196.1"/>
    </source>
</evidence>
<accession>A0A9P1DV41</accession>
<evidence type="ECO:0000256" key="2">
    <source>
        <dbReference type="SAM" id="MobiDB-lite"/>
    </source>
</evidence>
<feature type="compositionally biased region" description="Pro residues" evidence="2">
    <location>
        <begin position="95"/>
        <end position="116"/>
    </location>
</feature>
<name>A0A9P1DV41_9DINO</name>
<keyword evidence="1" id="KW-0175">Coiled coil</keyword>
<dbReference type="AlphaFoldDB" id="A0A9P1DV41"/>
<dbReference type="GO" id="GO:0006508">
    <property type="term" value="P:proteolysis"/>
    <property type="evidence" value="ECO:0007669"/>
    <property type="project" value="UniProtKB-KW"/>
</dbReference>
<dbReference type="InterPro" id="IPR013103">
    <property type="entry name" value="RVT_2"/>
</dbReference>
<protein>
    <submittedName>
        <fullName evidence="6">Copia protein (Gag-int-pol protein) [Cleaved into: Copia VLP protein Copia protease ]</fullName>
    </submittedName>
</protein>
<gene>
    <name evidence="4" type="ORF">C1SCF055_LOCUS41576</name>
</gene>
<evidence type="ECO:0000313" key="7">
    <source>
        <dbReference type="Proteomes" id="UP001152797"/>
    </source>
</evidence>
<evidence type="ECO:0000313" key="4">
    <source>
        <dbReference type="EMBL" id="CAI4016884.1"/>
    </source>
</evidence>
<sequence>MLLPGQKCFFGRNSRSADLVEIRWKGPATVLVREDNEDGRPHIYWIGYKSQLLRAAPHHVRPEIGKSTDSLTGSLQDAKDVIKSLKSTLLDPEHVTPPQPSSPPYSPSLAPDPPPADVDLLDFDGQPGQSPGLLTGPQPDPLGLEDTAQPGLVEPAGSDGLHGVSEPLPNPAMDMPINVGEPSREPSPNAASQAPPPTPDLPQHPNAFLQPIQPAELPQQQQNDQAPQLDPFTASLYQPATEEDFRAHRRRFQLQETMSFGPHRRAPPARAVPYDPPQPIKDDADFGLSAFDIEDLDTAALPPGWKFEDGYITLEDRTKDFWELKAGCLIRHHVVPRRALFDPRALSAKDLSHMPVPLQQLDNVRATVSNHAHGISHITDKIANGHCTLSNTPWIGCTVFQLNGETRKELGLHAYAAMTAKQVGKKEKINSERKMRKAAPKNEINERKLSLKILFHQANRILLKWAKNADGTPRAKARLVVRGYADADALAGELDTASPASTRLGRACLLSISAILGWCGWSADVSTAFLQGLPQERRLWVKLPADALSILGGDADTRMFLHKPVYGQLDAPKRWFLEATRRLRHLQWTPHPMDPWFWLLYEPAEADGSATKLCGLLCLHVDDMLGWGDTKSETYLNAERQLKESFNFRTWQKDEPFEYCGAKMTRDSDGTWHVSHDEYLRKVQPIPVERGRQSHQPMSDKEQTMLRGLFGSLQWPAIQSSPHIQASTSLLSGEMSTGLSAPLLEANKLVKFSKANGDVHLKFNPLGDLKDLRLSCMFDAALGARHDGSTQIGCIVLLTYKDAFRGVECPYHALEWKSFRLPRVARSSLAAEVQSAAQAVDATEFVVRFWHLIFNPHDSIKETLSVKNPTLAPIFVTDAKALFDSFHRDAINHGATDKRTNLELRVIPEQVECIGETLKWISSERQFGDGLTKMSARQLLADRLRHGSIKYTWDSTYQASKKKTAQERAESRNQQKSKITDELDMTENFESHVETFETEPTEAFVNNQHSQNDTAIEETFVQENFQAPVETYASHVGGSLLLRYVLLVTTVQSTAASELVTGNQCSLDDAPIEFSETDDQVASLRERHAQPRVDHAELQAENTQLQQRVIDINAQITDKETEIRRLRNELIAAQGRMVEQQFVIEDHAAVREHERMQDQRSFRIAVGLLDRILDETRRLNQFKAYFAVTGRCWRTRRNCTGLNTANQVEERDACSFCLSNLPPYVIHPDTVTTFWQDCEIL</sequence>
<dbReference type="Pfam" id="PF07727">
    <property type="entry name" value="RVT_2"/>
    <property type="match status" value="1"/>
</dbReference>
<feature type="domain" description="Reverse transcriptase Ty1/copia-type" evidence="3">
    <location>
        <begin position="466"/>
        <end position="683"/>
    </location>
</feature>
<dbReference type="Proteomes" id="UP001152797">
    <property type="component" value="Unassembled WGS sequence"/>
</dbReference>
<dbReference type="GO" id="GO:0008233">
    <property type="term" value="F:peptidase activity"/>
    <property type="evidence" value="ECO:0007669"/>
    <property type="project" value="UniProtKB-KW"/>
</dbReference>
<dbReference type="EMBL" id="CAMXCT010006608">
    <property type="protein sequence ID" value="CAI4016884.1"/>
    <property type="molecule type" value="Genomic_DNA"/>
</dbReference>
<reference evidence="5" key="2">
    <citation type="submission" date="2024-04" db="EMBL/GenBank/DDBJ databases">
        <authorList>
            <person name="Chen Y."/>
            <person name="Shah S."/>
            <person name="Dougan E. K."/>
            <person name="Thang M."/>
            <person name="Chan C."/>
        </authorList>
    </citation>
    <scope>NUCLEOTIDE SEQUENCE [LARGE SCALE GENOMIC DNA]</scope>
</reference>
<feature type="region of interest" description="Disordered" evidence="2">
    <location>
        <begin position="89"/>
        <end position="208"/>
    </location>
</feature>
<proteinExistence type="predicted"/>
<organism evidence="4">
    <name type="scientific">Cladocopium goreaui</name>
    <dbReference type="NCBI Taxonomy" id="2562237"/>
    <lineage>
        <taxon>Eukaryota</taxon>
        <taxon>Sar</taxon>
        <taxon>Alveolata</taxon>
        <taxon>Dinophyceae</taxon>
        <taxon>Suessiales</taxon>
        <taxon>Symbiodiniaceae</taxon>
        <taxon>Cladocopium</taxon>
    </lineage>
</organism>
<dbReference type="OrthoDB" id="46422at2759"/>
<reference evidence="4" key="1">
    <citation type="submission" date="2022-10" db="EMBL/GenBank/DDBJ databases">
        <authorList>
            <person name="Chen Y."/>
            <person name="Dougan E. K."/>
            <person name="Chan C."/>
            <person name="Rhodes N."/>
            <person name="Thang M."/>
        </authorList>
    </citation>
    <scope>NUCLEOTIDE SEQUENCE</scope>
</reference>
<keyword evidence="7" id="KW-1185">Reference proteome</keyword>
<comment type="caution">
    <text evidence="4">The sequence shown here is derived from an EMBL/GenBank/DDBJ whole genome shotgun (WGS) entry which is preliminary data.</text>
</comment>
<feature type="coiled-coil region" evidence="1">
    <location>
        <begin position="1095"/>
        <end position="1136"/>
    </location>
</feature>